<keyword evidence="2" id="KW-0540">Nuclease</keyword>
<evidence type="ECO:0000313" key="3">
    <source>
        <dbReference type="Proteomes" id="UP000518188"/>
    </source>
</evidence>
<dbReference type="CDD" id="cd00085">
    <property type="entry name" value="HNHc"/>
    <property type="match status" value="1"/>
</dbReference>
<keyword evidence="2" id="KW-0255">Endonuclease</keyword>
<keyword evidence="2" id="KW-0378">Hydrolase</keyword>
<dbReference type="Proteomes" id="UP000518188">
    <property type="component" value="Unassembled WGS sequence"/>
</dbReference>
<name>A0A7X6MLJ7_9MYCO</name>
<evidence type="ECO:0000313" key="2">
    <source>
        <dbReference type="EMBL" id="NKZ10363.1"/>
    </source>
</evidence>
<feature type="domain" description="DUF222" evidence="1">
    <location>
        <begin position="44"/>
        <end position="368"/>
    </location>
</feature>
<gene>
    <name evidence="2" type="ORF">HGA11_05175</name>
</gene>
<dbReference type="GO" id="GO:0004519">
    <property type="term" value="F:endonuclease activity"/>
    <property type="evidence" value="ECO:0007669"/>
    <property type="project" value="UniProtKB-KW"/>
</dbReference>
<dbReference type="AlphaFoldDB" id="A0A7X6MLJ7"/>
<dbReference type="EMBL" id="JAAXPJ010000001">
    <property type="protein sequence ID" value="NKZ10363.1"/>
    <property type="molecule type" value="Genomic_DNA"/>
</dbReference>
<proteinExistence type="predicted"/>
<dbReference type="RefSeq" id="WP_044518883.1">
    <property type="nucleotide sequence ID" value="NZ_HG322951.1"/>
</dbReference>
<comment type="caution">
    <text evidence="2">The sequence shown here is derived from an EMBL/GenBank/DDBJ whole genome shotgun (WGS) entry which is preliminary data.</text>
</comment>
<evidence type="ECO:0000259" key="1">
    <source>
        <dbReference type="Pfam" id="PF02720"/>
    </source>
</evidence>
<reference evidence="2 3" key="1">
    <citation type="submission" date="2020-04" db="EMBL/GenBank/DDBJ databases">
        <title>MicrobeNet Type strains.</title>
        <authorList>
            <person name="Nicholson A.C."/>
        </authorList>
    </citation>
    <scope>NUCLEOTIDE SEQUENCE [LARGE SCALE GENOMIC DNA]</scope>
    <source>
        <strain evidence="2 3">ATCC 700731</strain>
    </source>
</reference>
<accession>A0A7X6MLJ7</accession>
<dbReference type="InterPro" id="IPR003615">
    <property type="entry name" value="HNH_nuc"/>
</dbReference>
<organism evidence="2 3">
    <name type="scientific">Mycolicibacterium septicum DSM 44393</name>
    <dbReference type="NCBI Taxonomy" id="1341646"/>
    <lineage>
        <taxon>Bacteria</taxon>
        <taxon>Bacillati</taxon>
        <taxon>Actinomycetota</taxon>
        <taxon>Actinomycetes</taxon>
        <taxon>Mycobacteriales</taxon>
        <taxon>Mycobacteriaceae</taxon>
        <taxon>Mycolicibacterium</taxon>
    </lineage>
</organism>
<dbReference type="InterPro" id="IPR003870">
    <property type="entry name" value="DUF222"/>
</dbReference>
<sequence length="465" mass="50598">MHSNTVSDQETVLAAYDEYDAVCAKMAALNYQTLSLPELLDLQSRREHQFRSAPAVDHRLLTEIQTRTTPGEIGAKSWADVLAIRLRISNKEAKRRIAEAANLGPRTTVTGQSMAPVLPATAAAQAAGDINTDHVAIIRKFFAKPPVPLDAATHAQIDADLARIAAGNSPEILKQCADRIGFLLDQDGDAPSDEQPERHGEIIIGPQNADGTSEIHGRLTPEARATLAPILSRYGAPGMCNPADEHPCTTGTPSAEAIAADARTVAERNHDALVAIGRNALSSGELGRHNGLPVTIVVSTTLRELETRTGSGLTTSGTRLPIADVIRMAAHAHHYLAVYENHRQVPLYLGRSKRIASAAQRLVLHNRDRGCTRPGCTCPTDRCQTHHAKADFSQGGLTDVTDLTLACPKSNRLVHEKGWRTRVRDDGRVEWIPPPLLDTGQDRINHYWHPEDLFHPPDEDESDDP</sequence>
<protein>
    <submittedName>
        <fullName evidence="2">HNH endonuclease</fullName>
    </submittedName>
</protein>
<dbReference type="Pfam" id="PF02720">
    <property type="entry name" value="DUF222"/>
    <property type="match status" value="1"/>
</dbReference>